<dbReference type="GO" id="GO:0045892">
    <property type="term" value="P:negative regulation of DNA-templated transcription"/>
    <property type="evidence" value="ECO:0007669"/>
    <property type="project" value="UniProtKB-UniRule"/>
</dbReference>
<dbReference type="PROSITE" id="PS51161">
    <property type="entry name" value="ATP_CONE"/>
    <property type="match status" value="1"/>
</dbReference>
<evidence type="ECO:0000256" key="2">
    <source>
        <dbReference type="ARBA" id="ARBA00022741"/>
    </source>
</evidence>
<evidence type="ECO:0000256" key="3">
    <source>
        <dbReference type="ARBA" id="ARBA00022840"/>
    </source>
</evidence>
<dbReference type="RefSeq" id="WP_149689618.1">
    <property type="nucleotide sequence ID" value="NZ_SDPQ02000002.1"/>
</dbReference>
<evidence type="ECO:0000259" key="8">
    <source>
        <dbReference type="PROSITE" id="PS51161"/>
    </source>
</evidence>
<feature type="zinc finger region" evidence="7">
    <location>
        <begin position="3"/>
        <end position="34"/>
    </location>
</feature>
<evidence type="ECO:0000256" key="7">
    <source>
        <dbReference type="HAMAP-Rule" id="MF_00440"/>
    </source>
</evidence>
<evidence type="ECO:0000256" key="4">
    <source>
        <dbReference type="ARBA" id="ARBA00023015"/>
    </source>
</evidence>
<comment type="caution">
    <text evidence="9">The sequence shown here is derived from an EMBL/GenBank/DDBJ whole genome shotgun (WGS) entry which is preliminary data.</text>
</comment>
<dbReference type="GO" id="GO:0005524">
    <property type="term" value="F:ATP binding"/>
    <property type="evidence" value="ECO:0007669"/>
    <property type="project" value="UniProtKB-UniRule"/>
</dbReference>
<feature type="domain" description="ATP-cone" evidence="8">
    <location>
        <begin position="46"/>
        <end position="136"/>
    </location>
</feature>
<keyword evidence="7" id="KW-0862">Zinc</keyword>
<dbReference type="Pfam" id="PF22811">
    <property type="entry name" value="Zn_ribbon_NrdR"/>
    <property type="match status" value="1"/>
</dbReference>
<comment type="cofactor">
    <cofactor evidence="7">
        <name>Zn(2+)</name>
        <dbReference type="ChEBI" id="CHEBI:29105"/>
    </cofactor>
    <text evidence="7">Binds 1 zinc ion.</text>
</comment>
<dbReference type="GO" id="GO:0008270">
    <property type="term" value="F:zinc ion binding"/>
    <property type="evidence" value="ECO:0007669"/>
    <property type="project" value="UniProtKB-UniRule"/>
</dbReference>
<dbReference type="InterPro" id="IPR055173">
    <property type="entry name" value="NrdR-like_N"/>
</dbReference>
<evidence type="ECO:0000256" key="6">
    <source>
        <dbReference type="ARBA" id="ARBA00023163"/>
    </source>
</evidence>
<dbReference type="NCBIfam" id="TIGR00244">
    <property type="entry name" value="transcriptional regulator NrdR"/>
    <property type="match status" value="1"/>
</dbReference>
<comment type="similarity">
    <text evidence="7">Belongs to the NrdR family.</text>
</comment>
<accession>A0A5M4FG21</accession>
<comment type="function">
    <text evidence="7">Negatively regulates transcription of bacterial ribonucleotide reductase nrd genes and operons by binding to NrdR-boxes.</text>
</comment>
<dbReference type="AlphaFoldDB" id="A0A5M4FG21"/>
<dbReference type="HAMAP" id="MF_00440">
    <property type="entry name" value="NrdR"/>
    <property type="match status" value="1"/>
</dbReference>
<evidence type="ECO:0000256" key="5">
    <source>
        <dbReference type="ARBA" id="ARBA00023125"/>
    </source>
</evidence>
<evidence type="ECO:0000313" key="9">
    <source>
        <dbReference type="EMBL" id="KAA1398188.1"/>
    </source>
</evidence>
<organism evidence="9 10">
    <name type="scientific">Aeromicrobium ginsengisoli</name>
    <dbReference type="NCBI Taxonomy" id="363867"/>
    <lineage>
        <taxon>Bacteria</taxon>
        <taxon>Bacillati</taxon>
        <taxon>Actinomycetota</taxon>
        <taxon>Actinomycetes</taxon>
        <taxon>Propionibacteriales</taxon>
        <taxon>Nocardioidaceae</taxon>
        <taxon>Aeromicrobium</taxon>
    </lineage>
</organism>
<dbReference type="OrthoDB" id="9807461at2"/>
<keyword evidence="5 7" id="KW-0238">DNA-binding</keyword>
<evidence type="ECO:0000256" key="1">
    <source>
        <dbReference type="ARBA" id="ARBA00022491"/>
    </source>
</evidence>
<keyword evidence="7" id="KW-0479">Metal-binding</keyword>
<dbReference type="EMBL" id="SDPQ02000002">
    <property type="protein sequence ID" value="KAA1398188.1"/>
    <property type="molecule type" value="Genomic_DNA"/>
</dbReference>
<keyword evidence="7" id="KW-0863">Zinc-finger</keyword>
<dbReference type="Proteomes" id="UP000380867">
    <property type="component" value="Unassembled WGS sequence"/>
</dbReference>
<keyword evidence="4 7" id="KW-0805">Transcription regulation</keyword>
<protein>
    <recommendedName>
        <fullName evidence="7">Transcriptional repressor NrdR</fullName>
    </recommendedName>
</protein>
<name>A0A5M4FG21_9ACTN</name>
<dbReference type="PANTHER" id="PTHR30455:SF2">
    <property type="entry name" value="TRANSCRIPTIONAL REPRESSOR NRDR"/>
    <property type="match status" value="1"/>
</dbReference>
<dbReference type="PANTHER" id="PTHR30455">
    <property type="entry name" value="TRANSCRIPTIONAL REPRESSOR NRDR"/>
    <property type="match status" value="1"/>
</dbReference>
<dbReference type="InterPro" id="IPR003796">
    <property type="entry name" value="RNR_NrdR-like"/>
</dbReference>
<evidence type="ECO:0000313" key="10">
    <source>
        <dbReference type="Proteomes" id="UP000380867"/>
    </source>
</evidence>
<sequence>MHCPFCKNTDTRVLDSRVADEGGAIRRRRVCSACEKRFTTIEQMQLTVVKRSGATEPFVRDKAIAGVRKACKGRPVDDDDLARLGQQVEDTLRDSGCAEVPAHEVGLAILEPLKSLDEVAYLRFASVYKQFESADDFADEIASLMAAGADGELAEHTAKKDHHQT</sequence>
<keyword evidence="10" id="KW-1185">Reference proteome</keyword>
<keyword evidence="6 7" id="KW-0804">Transcription</keyword>
<keyword evidence="1 7" id="KW-0678">Repressor</keyword>
<gene>
    <name evidence="7 9" type="primary">nrdR</name>
    <name evidence="9" type="ORF">ESP70_012755</name>
</gene>
<keyword evidence="2 7" id="KW-0547">Nucleotide-binding</keyword>
<dbReference type="Pfam" id="PF03477">
    <property type="entry name" value="ATP-cone"/>
    <property type="match status" value="1"/>
</dbReference>
<keyword evidence="3 7" id="KW-0067">ATP-binding</keyword>
<reference evidence="9" key="1">
    <citation type="submission" date="2019-09" db="EMBL/GenBank/DDBJ databases">
        <authorList>
            <person name="Li J."/>
        </authorList>
    </citation>
    <scope>NUCLEOTIDE SEQUENCE [LARGE SCALE GENOMIC DNA]</scope>
    <source>
        <strain evidence="9">JCM 14732</strain>
    </source>
</reference>
<dbReference type="GO" id="GO:0003677">
    <property type="term" value="F:DNA binding"/>
    <property type="evidence" value="ECO:0007669"/>
    <property type="project" value="UniProtKB-KW"/>
</dbReference>
<dbReference type="InterPro" id="IPR005144">
    <property type="entry name" value="ATP-cone_dom"/>
</dbReference>
<proteinExistence type="inferred from homology"/>